<dbReference type="GeneID" id="20654609"/>
<reference evidence="3 4" key="1">
    <citation type="journal article" date="2006" name="Science">
        <title>Phytophthora genome sequences uncover evolutionary origins and mechanisms of pathogenesis.</title>
        <authorList>
            <person name="Tyler B.M."/>
            <person name="Tripathy S."/>
            <person name="Zhang X."/>
            <person name="Dehal P."/>
            <person name="Jiang R.H."/>
            <person name="Aerts A."/>
            <person name="Arredondo F.D."/>
            <person name="Baxter L."/>
            <person name="Bensasson D."/>
            <person name="Beynon J.L."/>
            <person name="Chapman J."/>
            <person name="Damasceno C.M."/>
            <person name="Dorrance A.E."/>
            <person name="Dou D."/>
            <person name="Dickerman A.W."/>
            <person name="Dubchak I.L."/>
            <person name="Garbelotto M."/>
            <person name="Gijzen M."/>
            <person name="Gordon S.G."/>
            <person name="Govers F."/>
            <person name="Grunwald N.J."/>
            <person name="Huang W."/>
            <person name="Ivors K.L."/>
            <person name="Jones R.W."/>
            <person name="Kamoun S."/>
            <person name="Krampis K."/>
            <person name="Lamour K.H."/>
            <person name="Lee M.K."/>
            <person name="McDonald W.H."/>
            <person name="Medina M."/>
            <person name="Meijer H.J."/>
            <person name="Nordberg E.K."/>
            <person name="Maclean D.J."/>
            <person name="Ospina-Giraldo M.D."/>
            <person name="Morris P.F."/>
            <person name="Phuntumart V."/>
            <person name="Putnam N.H."/>
            <person name="Rash S."/>
            <person name="Rose J.K."/>
            <person name="Sakihama Y."/>
            <person name="Salamov A.A."/>
            <person name="Savidor A."/>
            <person name="Scheuring C.F."/>
            <person name="Smith B.M."/>
            <person name="Sobral B.W."/>
            <person name="Terry A."/>
            <person name="Torto-Alalibo T.A."/>
            <person name="Win J."/>
            <person name="Xu Z."/>
            <person name="Zhang H."/>
            <person name="Grigoriev I.V."/>
            <person name="Rokhsar D.S."/>
            <person name="Boore J.L."/>
        </authorList>
    </citation>
    <scope>NUCLEOTIDE SEQUENCE [LARGE SCALE GENOMIC DNA]</scope>
    <source>
        <strain evidence="3 4">P6497</strain>
    </source>
</reference>
<feature type="compositionally biased region" description="Polar residues" evidence="2">
    <location>
        <begin position="223"/>
        <end position="246"/>
    </location>
</feature>
<gene>
    <name evidence="3" type="ORF">PHYSODRAFT_475415</name>
</gene>
<accession>G4YJM2</accession>
<protein>
    <submittedName>
        <fullName evidence="3">Uncharacterized protein</fullName>
    </submittedName>
</protein>
<proteinExistence type="predicted"/>
<sequence length="955" mass="107430">MPLFDAIESDVTAFFVSQGTVFDTLVKSFMDRVALVESSVAMLRTDVSNNFNLVHQRIDASNVAAAEVSAATAAAAAAAAASAALASLPQSFAQDIDCASYASPPAVATVVEGDGGGRNEELEYYVMTLSRQLNMVLEVLFQPHGNNVVEVVQAKQMRLHSISDVLTENEAILMELAIQHDDPKMFHGKTHSISDVSTPAGSELVVNTAQEPVAKPQEASVDATAQQNPSMNLDISDKTQVTPQSNKRLKQVVETITPQLEASPLTKKEEVVRSVSNEVDNQQASPADEHEDNGDEESDHVPPFLPPSTHIDTNLHRTKSFFRNCQDLQRQEEARLREQRRREEELMRRMHELLMQSRAHLQQEHSEAWQQQQNDAAQQQQQWIFHLQEQLQRHQQDQQQREQDHHQREQDRHQRDQDRQQLEQEWRREQEQRREADMITTQLELDRKLEALSGIMAAAQATQGHEIAQVVQLVNDFERRFVSPEALEAAGALWLKTAADNCIYGANPETLSTLQHNLQGFQNELKQQTVKAPAITALHEAVDRVVQLLHRSASPSNDSTKEAEQESTMYSLRQLLANVDSSYRAAVAEHADLQFPAVGFLAEVIHRMELGTANLLDAVDFQQEHFQQTQTQQQAGLEKLQKELWRQQEVEKALRTQLGACPSKEDTLRLVQELRDQITATAADSAVRMLDTVDDLRYRMAGLPSSQMLEQLASDLHARTDRITHELDSTAEKLAHDLRQKADRAEIDRLQSLLESGNGVSVLPPSLTKSPLRCLSCDQHLPFARAPHDDDTEPEHASNPGSPTSQRPGSPPRSPPSSPPRPIVYHNQHQAHPLPYPYQQYPGYSQPVGVYNDLGINMGILEELFAASTSALERRRRQRQHLQLQLLSPHTEYDNEWSYRNPAFLNIDDGRNRIPLRKTQLSDQVIYGPAITPNAFRKKPIGRSDEYVDPIVAAI</sequence>
<evidence type="ECO:0000313" key="3">
    <source>
        <dbReference type="EMBL" id="EGZ30134.1"/>
    </source>
</evidence>
<dbReference type="SMR" id="G4YJM2"/>
<dbReference type="EMBL" id="JH159151">
    <property type="protein sequence ID" value="EGZ30134.1"/>
    <property type="molecule type" value="Genomic_DNA"/>
</dbReference>
<keyword evidence="1" id="KW-0175">Coiled coil</keyword>
<name>G4YJM2_PHYSP</name>
<keyword evidence="4" id="KW-1185">Reference proteome</keyword>
<dbReference type="AlphaFoldDB" id="G4YJM2"/>
<feature type="region of interest" description="Disordered" evidence="2">
    <location>
        <begin position="212"/>
        <end position="247"/>
    </location>
</feature>
<dbReference type="InParanoid" id="G4YJM2"/>
<dbReference type="Proteomes" id="UP000002640">
    <property type="component" value="Unassembled WGS sequence"/>
</dbReference>
<feature type="region of interest" description="Disordered" evidence="2">
    <location>
        <begin position="263"/>
        <end position="312"/>
    </location>
</feature>
<feature type="compositionally biased region" description="Pro residues" evidence="2">
    <location>
        <begin position="809"/>
        <end position="822"/>
    </location>
</feature>
<evidence type="ECO:0000256" key="1">
    <source>
        <dbReference type="SAM" id="Coils"/>
    </source>
</evidence>
<feature type="region of interest" description="Disordered" evidence="2">
    <location>
        <begin position="390"/>
        <end position="434"/>
    </location>
</feature>
<feature type="compositionally biased region" description="Polar residues" evidence="2">
    <location>
        <begin position="274"/>
        <end position="285"/>
    </location>
</feature>
<organism evidence="3 4">
    <name type="scientific">Phytophthora sojae (strain P6497)</name>
    <name type="common">Soybean stem and root rot agent</name>
    <name type="synonym">Phytophthora megasperma f. sp. glycines</name>
    <dbReference type="NCBI Taxonomy" id="1094619"/>
    <lineage>
        <taxon>Eukaryota</taxon>
        <taxon>Sar</taxon>
        <taxon>Stramenopiles</taxon>
        <taxon>Oomycota</taxon>
        <taxon>Peronosporomycetes</taxon>
        <taxon>Peronosporales</taxon>
        <taxon>Peronosporaceae</taxon>
        <taxon>Phytophthora</taxon>
    </lineage>
</organism>
<dbReference type="RefSeq" id="XP_009517409.1">
    <property type="nucleotide sequence ID" value="XM_009519114.1"/>
</dbReference>
<evidence type="ECO:0000256" key="2">
    <source>
        <dbReference type="SAM" id="MobiDB-lite"/>
    </source>
</evidence>
<dbReference type="OMA" id="MELGTAN"/>
<evidence type="ECO:0000313" key="4">
    <source>
        <dbReference type="Proteomes" id="UP000002640"/>
    </source>
</evidence>
<feature type="coiled-coil region" evidence="1">
    <location>
        <begin position="329"/>
        <end position="356"/>
    </location>
</feature>
<feature type="compositionally biased region" description="Basic and acidic residues" evidence="2">
    <location>
        <begin position="391"/>
        <end position="434"/>
    </location>
</feature>
<dbReference type="KEGG" id="psoj:PHYSODRAFT_475415"/>
<feature type="compositionally biased region" description="Acidic residues" evidence="2">
    <location>
        <begin position="289"/>
        <end position="298"/>
    </location>
</feature>
<feature type="region of interest" description="Disordered" evidence="2">
    <location>
        <begin position="785"/>
        <end position="827"/>
    </location>
</feature>